<evidence type="ECO:0000259" key="8">
    <source>
        <dbReference type="Pfam" id="PF00122"/>
    </source>
</evidence>
<dbReference type="InterPro" id="IPR059000">
    <property type="entry name" value="ATPase_P-type_domA"/>
</dbReference>
<dbReference type="InterPro" id="IPR027256">
    <property type="entry name" value="P-typ_ATPase_IB"/>
</dbReference>
<evidence type="ECO:0000256" key="7">
    <source>
        <dbReference type="RuleBase" id="RU362081"/>
    </source>
</evidence>
<dbReference type="PANTHER" id="PTHR48085:SF5">
    <property type="entry name" value="CADMIUM_ZINC-TRANSPORTING ATPASE HMA4-RELATED"/>
    <property type="match status" value="1"/>
</dbReference>
<sequence>MSQNEWKNNANLGMLTTEKDTIQSSENEQVSYRILHKNEQRLRIETPRVAYDSEYCQTLKQVIEKLNFVTDVRINPAARSISIEFRNRDVASSLIQEKILRCIEYVSVLETSENVDFVRNDETLSKTQFSVSTTTQVVGYEVVHKNEWHIRINIPRLAADSDYALKLKYLVESIDGIADVRINALARSLAVEYEYQAGAIALAQAEQKLFEAIQQALNIELDWELVNSSKPEKDNQHEIDYWQRLGPSVLSLVLSFGALIGLPFPGFLVSAAIFFAAIPVFQRTAEYIEKERQLNIDFLDALTISLHTSLGNYFAPAFMLSLIEGSEVIRDMTARSTERASLNLLDCLGKYALVERDGKEVQIPVKDILEGDRVVVYPGDQIPVDGHIIRGTGLVDQCKLTGESVPVTRCEGDEVFASTLLVNGNLCILAERMGNNTRAGVIVSLMQSAPVHDTRVENYAATIANKAVLPTLLVGTGVGLVTGDLNRAIALLTLDVGTGIRVSVPTAILSALTYAARNGVYIRSGRAIEILARVDTVVFDKTGTLTQGHAKVTGVKLTDAGKSQREILTLAASAEQGLTHPVAEAIVRHAKEEDMELYECEEWNYRVGLGVCATINGMQLLVGSHRLMAEENISLEYLEQHYPNIKSGSNSLIYVAGNGQLLGVILYSDPPRHESKDVIKELREQGISPYMLSGDVTRVAKAIASDLGIDSNQVYAEAFPERKVEVVKAIHDSGKTVAFCGDGINDSAALAYADVSISFAGATDIARETADVVLMEDDLRGLTHAIKVAKYTMDVIWQNALIVAVPNISAAAAGVLFALDPVLAIIINNGSALLAELNGLRPLLGPGGLAPLSSSLDATDLVEAENRLHTHVNDTSLHEHELVKTSEWNASHSNQTVVSSVQVAESVAV</sequence>
<dbReference type="PRINTS" id="PR00120">
    <property type="entry name" value="HATPASE"/>
</dbReference>
<dbReference type="InterPro" id="IPR051014">
    <property type="entry name" value="Cation_Transport_ATPase_IB"/>
</dbReference>
<name>A0ABW8WJ29_9CYAN</name>
<proteinExistence type="inferred from homology"/>
<dbReference type="SUPFAM" id="SSF56784">
    <property type="entry name" value="HAD-like"/>
    <property type="match status" value="1"/>
</dbReference>
<evidence type="ECO:0000256" key="5">
    <source>
        <dbReference type="ARBA" id="ARBA00022989"/>
    </source>
</evidence>
<dbReference type="SUPFAM" id="SSF81653">
    <property type="entry name" value="Calcium ATPase, transduction domain A"/>
    <property type="match status" value="1"/>
</dbReference>
<dbReference type="NCBIfam" id="TIGR01494">
    <property type="entry name" value="ATPase_P-type"/>
    <property type="match status" value="1"/>
</dbReference>
<keyword evidence="10" id="KW-1185">Reference proteome</keyword>
<dbReference type="Gene3D" id="2.70.150.10">
    <property type="entry name" value="Calcium-transporting ATPase, cytoplasmic transduction domain A"/>
    <property type="match status" value="1"/>
</dbReference>
<dbReference type="PANTHER" id="PTHR48085">
    <property type="entry name" value="CADMIUM/ZINC-TRANSPORTING ATPASE HMA2-RELATED"/>
    <property type="match status" value="1"/>
</dbReference>
<dbReference type="EMBL" id="JBFQGM010000003">
    <property type="protein sequence ID" value="MFL9460981.1"/>
    <property type="molecule type" value="Genomic_DNA"/>
</dbReference>
<dbReference type="CDD" id="cd07550">
    <property type="entry name" value="P-type_ATPase_HM"/>
    <property type="match status" value="1"/>
</dbReference>
<dbReference type="PROSITE" id="PS00154">
    <property type="entry name" value="ATPASE_E1_E2"/>
    <property type="match status" value="1"/>
</dbReference>
<dbReference type="InterPro" id="IPR023299">
    <property type="entry name" value="ATPase_P-typ_cyto_dom_N"/>
</dbReference>
<keyword evidence="6 7" id="KW-0472">Membrane</keyword>
<evidence type="ECO:0000256" key="4">
    <source>
        <dbReference type="ARBA" id="ARBA00022967"/>
    </source>
</evidence>
<keyword evidence="7" id="KW-0479">Metal-binding</keyword>
<dbReference type="Pfam" id="PF00702">
    <property type="entry name" value="Hydrolase"/>
    <property type="match status" value="1"/>
</dbReference>
<comment type="caution">
    <text evidence="9">The sequence shown here is derived from an EMBL/GenBank/DDBJ whole genome shotgun (WGS) entry which is preliminary data.</text>
</comment>
<dbReference type="InterPro" id="IPR018303">
    <property type="entry name" value="ATPase_P-typ_P_site"/>
</dbReference>
<dbReference type="Pfam" id="PF00122">
    <property type="entry name" value="E1-E2_ATPase"/>
    <property type="match status" value="1"/>
</dbReference>
<keyword evidence="7" id="KW-0067">ATP-binding</keyword>
<evidence type="ECO:0000256" key="1">
    <source>
        <dbReference type="ARBA" id="ARBA00004141"/>
    </source>
</evidence>
<evidence type="ECO:0000256" key="2">
    <source>
        <dbReference type="ARBA" id="ARBA00006024"/>
    </source>
</evidence>
<dbReference type="Gene3D" id="3.40.50.1000">
    <property type="entry name" value="HAD superfamily/HAD-like"/>
    <property type="match status" value="1"/>
</dbReference>
<keyword evidence="7" id="KW-0547">Nucleotide-binding</keyword>
<dbReference type="InterPro" id="IPR001757">
    <property type="entry name" value="P_typ_ATPase"/>
</dbReference>
<dbReference type="InterPro" id="IPR008250">
    <property type="entry name" value="ATPase_P-typ_transduc_dom_A_sf"/>
</dbReference>
<evidence type="ECO:0000256" key="6">
    <source>
        <dbReference type="ARBA" id="ARBA00023136"/>
    </source>
</evidence>
<dbReference type="SFLD" id="SFLDG00002">
    <property type="entry name" value="C1.7:_P-type_atpase_like"/>
    <property type="match status" value="1"/>
</dbReference>
<dbReference type="SFLD" id="SFLDS00003">
    <property type="entry name" value="Haloacid_Dehalogenase"/>
    <property type="match status" value="1"/>
</dbReference>
<dbReference type="InterPro" id="IPR023214">
    <property type="entry name" value="HAD_sf"/>
</dbReference>
<feature type="transmembrane region" description="Helical" evidence="7">
    <location>
        <begin position="249"/>
        <end position="278"/>
    </location>
</feature>
<dbReference type="Proteomes" id="UP001628874">
    <property type="component" value="Unassembled WGS sequence"/>
</dbReference>
<comment type="subcellular location">
    <subcellularLocation>
        <location evidence="7">Cell membrane</location>
    </subcellularLocation>
    <subcellularLocation>
        <location evidence="1">Membrane</location>
        <topology evidence="1">Multi-pass membrane protein</topology>
    </subcellularLocation>
</comment>
<evidence type="ECO:0000313" key="10">
    <source>
        <dbReference type="Proteomes" id="UP001628874"/>
    </source>
</evidence>
<keyword evidence="4" id="KW-1278">Translocase</keyword>
<organism evidence="9 10">
    <name type="scientific">Scytonema tolypothrichoides VB-61278_2</name>
    <dbReference type="NCBI Taxonomy" id="3232314"/>
    <lineage>
        <taxon>Bacteria</taxon>
        <taxon>Bacillati</taxon>
        <taxon>Cyanobacteriota</taxon>
        <taxon>Cyanophyceae</taxon>
        <taxon>Nostocales</taxon>
        <taxon>Scytonemataceae</taxon>
        <taxon>Scytonema</taxon>
    </lineage>
</organism>
<evidence type="ECO:0000313" key="9">
    <source>
        <dbReference type="EMBL" id="MFL9460981.1"/>
    </source>
</evidence>
<keyword evidence="5 7" id="KW-1133">Transmembrane helix</keyword>
<keyword evidence="3 7" id="KW-0812">Transmembrane</keyword>
<reference evidence="9 10" key="1">
    <citation type="submission" date="2024-07" db="EMBL/GenBank/DDBJ databases">
        <authorList>
            <person name="Tripathy S."/>
        </authorList>
    </citation>
    <scope>NUCLEOTIDE SEQUENCE [LARGE SCALE GENOMIC DNA]</scope>
    <source>
        <strain evidence="9 10">VB-61278_2</strain>
    </source>
</reference>
<feature type="domain" description="P-type ATPase A" evidence="8">
    <location>
        <begin position="351"/>
        <end position="447"/>
    </location>
</feature>
<dbReference type="InterPro" id="IPR044492">
    <property type="entry name" value="P_typ_ATPase_HD_dom"/>
</dbReference>
<gene>
    <name evidence="9" type="ORF">AB0759_10110</name>
</gene>
<protein>
    <submittedName>
        <fullName evidence="9">Heavy metal translocating P-type ATPase</fullName>
    </submittedName>
</protein>
<accession>A0ABW8WJ29</accession>
<comment type="similarity">
    <text evidence="2 7">Belongs to the cation transport ATPase (P-type) (TC 3.A.3) family. Type IB subfamily.</text>
</comment>
<evidence type="ECO:0000256" key="3">
    <source>
        <dbReference type="ARBA" id="ARBA00022692"/>
    </source>
</evidence>
<dbReference type="SFLD" id="SFLDF00027">
    <property type="entry name" value="p-type_atpase"/>
    <property type="match status" value="1"/>
</dbReference>
<dbReference type="Gene3D" id="3.40.1110.10">
    <property type="entry name" value="Calcium-transporting ATPase, cytoplasmic domain N"/>
    <property type="match status" value="1"/>
</dbReference>
<dbReference type="PRINTS" id="PR00119">
    <property type="entry name" value="CATATPASE"/>
</dbReference>
<comment type="caution">
    <text evidence="7">Lacks conserved residue(s) required for the propagation of feature annotation.</text>
</comment>
<keyword evidence="7" id="KW-1003">Cell membrane</keyword>
<dbReference type="NCBIfam" id="TIGR01525">
    <property type="entry name" value="ATPase-IB_hvy"/>
    <property type="match status" value="1"/>
</dbReference>
<dbReference type="InterPro" id="IPR036412">
    <property type="entry name" value="HAD-like_sf"/>
</dbReference>